<feature type="domain" description="Histidine kinase" evidence="7">
    <location>
        <begin position="471"/>
        <end position="688"/>
    </location>
</feature>
<evidence type="ECO:0000256" key="2">
    <source>
        <dbReference type="ARBA" id="ARBA00012438"/>
    </source>
</evidence>
<evidence type="ECO:0000313" key="11">
    <source>
        <dbReference type="EMBL" id="AKJ31888.1"/>
    </source>
</evidence>
<protein>
    <recommendedName>
        <fullName evidence="2">histidine kinase</fullName>
        <ecNumber evidence="2">2.7.13.3</ecNumber>
    </recommendedName>
</protein>
<dbReference type="CDD" id="cd00082">
    <property type="entry name" value="HisKA"/>
    <property type="match status" value="1"/>
</dbReference>
<evidence type="ECO:0000313" key="12">
    <source>
        <dbReference type="Proteomes" id="UP000035352"/>
    </source>
</evidence>
<keyword evidence="5" id="KW-0418">Kinase</keyword>
<dbReference type="InterPro" id="IPR011006">
    <property type="entry name" value="CheY-like_superfamily"/>
</dbReference>
<dbReference type="SMART" id="SM00091">
    <property type="entry name" value="PAS"/>
    <property type="match status" value="2"/>
</dbReference>
<evidence type="ECO:0000256" key="5">
    <source>
        <dbReference type="ARBA" id="ARBA00022777"/>
    </source>
</evidence>
<dbReference type="GO" id="GO:0005886">
    <property type="term" value="C:plasma membrane"/>
    <property type="evidence" value="ECO:0007669"/>
    <property type="project" value="TreeGrafter"/>
</dbReference>
<dbReference type="InterPro" id="IPR036890">
    <property type="entry name" value="HATPase_C_sf"/>
</dbReference>
<dbReference type="InterPro" id="IPR003594">
    <property type="entry name" value="HATPase_dom"/>
</dbReference>
<dbReference type="PROSITE" id="PS50110">
    <property type="entry name" value="RESPONSE_REGULATORY"/>
    <property type="match status" value="1"/>
</dbReference>
<sequence>MSNKSRCVGPLEAADTMASANDLPHVVQEILDGLEVRFAGRHDRCPLFGPALEGLIGATGSRQGLIAEVGSLQHGSPQRLRTIIVTDLAWPQATRLCYDDLQADGAALLQLTDEVRATSAVPDHEPVVATGRGGRPYLGFPLRFAERLIGVLALSGRSGGYAEPLLTDLRPFVVSLSYLLYRFLTRTSATAEAAQQQERRLGTIVEHMRDVVCIYSPQGIYEYVSPSARLVLGYTHQALVGRRALELVHVDDRRKLQRGMARLGDDARQQPLVLHRFRHADGRWIWLETLLAPLLDSDAALNGVLSVSRDMTSRVMAEEKARAQHLLLHKLSQHVPGVLFQYQQGPDGKKSMPYASAGLADLCGLSPRAVRKSTRSLCPRVHPEDLPLVERQLECSAAQLAAWAGTFRTTASDGQERWVAVNAAPERLRDDGVLWHGYAVDITERRELLQQQLTMKAAQHASAAKTAFLARMSHELRTPLNAVIGFAQLLDMSLQKTGHDTHRGYARNILDAGRHVLSVLSDVLELSTIEAGGMSLSIEATHVLSVVKEAVVIASAEAARRSVDVKVALGDVDAFVSADRTRLRQVIVNLISNAIKYNRPGGAVTLLLELSEHEVALHVQDTGRGMSPEQLSRLYQPFNRLGVGAEVEGTGIGLVITRNLVELMFGRLTVVSTAGVGSTFTVHLKRLQDGPSQDREPLQEMVAAPDDQGQHVVLYVEDNDVNVLLLKEVLRYRPAVRLLTACSGAQALELLHREVPDLLLLDMHLGDTTGMALLNVIRKDARMTDVPCVAVSADGMPEQVRSALRGGFTDYLVKPVDVQQVLKCLDRHLSAARSHDNGAAENGGH</sequence>
<dbReference type="GO" id="GO:0000155">
    <property type="term" value="F:phosphorelay sensor kinase activity"/>
    <property type="evidence" value="ECO:0007669"/>
    <property type="project" value="InterPro"/>
</dbReference>
<dbReference type="InterPro" id="IPR005467">
    <property type="entry name" value="His_kinase_dom"/>
</dbReference>
<dbReference type="PRINTS" id="PR00344">
    <property type="entry name" value="BCTRLSENSOR"/>
</dbReference>
<dbReference type="RefSeq" id="WP_053013920.1">
    <property type="nucleotide sequence ID" value="NZ_CP011371.1"/>
</dbReference>
<feature type="modified residue" description="4-aspartylphosphate" evidence="6">
    <location>
        <position position="762"/>
    </location>
</feature>
<organism evidence="11 12">
    <name type="scientific">Caldimonas brevitalea</name>
    <dbReference type="NCBI Taxonomy" id="413882"/>
    <lineage>
        <taxon>Bacteria</taxon>
        <taxon>Pseudomonadati</taxon>
        <taxon>Pseudomonadota</taxon>
        <taxon>Betaproteobacteria</taxon>
        <taxon>Burkholderiales</taxon>
        <taxon>Sphaerotilaceae</taxon>
        <taxon>Caldimonas</taxon>
    </lineage>
</organism>
<dbReference type="PROSITE" id="PS50112">
    <property type="entry name" value="PAS"/>
    <property type="match status" value="1"/>
</dbReference>
<dbReference type="SMART" id="SM00388">
    <property type="entry name" value="HisKA"/>
    <property type="match status" value="1"/>
</dbReference>
<evidence type="ECO:0000259" key="7">
    <source>
        <dbReference type="PROSITE" id="PS50109"/>
    </source>
</evidence>
<dbReference type="InterPro" id="IPR013655">
    <property type="entry name" value="PAS_fold_3"/>
</dbReference>
<evidence type="ECO:0000256" key="1">
    <source>
        <dbReference type="ARBA" id="ARBA00000085"/>
    </source>
</evidence>
<dbReference type="PANTHER" id="PTHR43047">
    <property type="entry name" value="TWO-COMPONENT HISTIDINE PROTEIN KINASE"/>
    <property type="match status" value="1"/>
</dbReference>
<dbReference type="EMBL" id="CP011371">
    <property type="protein sequence ID" value="AKJ31888.1"/>
    <property type="molecule type" value="Genomic_DNA"/>
</dbReference>
<evidence type="ECO:0000256" key="4">
    <source>
        <dbReference type="ARBA" id="ARBA00022679"/>
    </source>
</evidence>
<dbReference type="Gene3D" id="3.30.450.20">
    <property type="entry name" value="PAS domain"/>
    <property type="match status" value="2"/>
</dbReference>
<comment type="catalytic activity">
    <reaction evidence="1">
        <text>ATP + protein L-histidine = ADP + protein N-phospho-L-histidine.</text>
        <dbReference type="EC" id="2.7.13.3"/>
    </reaction>
</comment>
<dbReference type="SMART" id="SM00086">
    <property type="entry name" value="PAC"/>
    <property type="match status" value="2"/>
</dbReference>
<dbReference type="SUPFAM" id="SSF52172">
    <property type="entry name" value="CheY-like"/>
    <property type="match status" value="1"/>
</dbReference>
<dbReference type="SMART" id="SM00448">
    <property type="entry name" value="REC"/>
    <property type="match status" value="1"/>
</dbReference>
<evidence type="ECO:0000256" key="3">
    <source>
        <dbReference type="ARBA" id="ARBA00022553"/>
    </source>
</evidence>
<dbReference type="InterPro" id="IPR001789">
    <property type="entry name" value="Sig_transdc_resp-reg_receiver"/>
</dbReference>
<dbReference type="InterPro" id="IPR004358">
    <property type="entry name" value="Sig_transdc_His_kin-like_C"/>
</dbReference>
<feature type="domain" description="Response regulatory" evidence="8">
    <location>
        <begin position="712"/>
        <end position="829"/>
    </location>
</feature>
<dbReference type="Gene3D" id="1.10.287.130">
    <property type="match status" value="1"/>
</dbReference>
<dbReference type="InterPro" id="IPR000014">
    <property type="entry name" value="PAS"/>
</dbReference>
<dbReference type="InterPro" id="IPR000700">
    <property type="entry name" value="PAS-assoc_C"/>
</dbReference>
<dbReference type="Pfam" id="PF08448">
    <property type="entry name" value="PAS_4"/>
    <property type="match status" value="1"/>
</dbReference>
<evidence type="ECO:0000259" key="9">
    <source>
        <dbReference type="PROSITE" id="PS50112"/>
    </source>
</evidence>
<keyword evidence="3 6" id="KW-0597">Phosphoprotein</keyword>
<dbReference type="PANTHER" id="PTHR43047:SF72">
    <property type="entry name" value="OSMOSENSING HISTIDINE PROTEIN KINASE SLN1"/>
    <property type="match status" value="1"/>
</dbReference>
<dbReference type="SUPFAM" id="SSF47384">
    <property type="entry name" value="Homodimeric domain of signal transducing histidine kinase"/>
    <property type="match status" value="1"/>
</dbReference>
<dbReference type="Pfam" id="PF02518">
    <property type="entry name" value="HATPase_c"/>
    <property type="match status" value="1"/>
</dbReference>
<dbReference type="PROSITE" id="PS50109">
    <property type="entry name" value="HIS_KIN"/>
    <property type="match status" value="1"/>
</dbReference>
<dbReference type="Pfam" id="PF08447">
    <property type="entry name" value="PAS_3"/>
    <property type="match status" value="1"/>
</dbReference>
<name>A0A0G3BV41_9BURK</name>
<dbReference type="InterPro" id="IPR001610">
    <property type="entry name" value="PAC"/>
</dbReference>
<dbReference type="SUPFAM" id="SSF55874">
    <property type="entry name" value="ATPase domain of HSP90 chaperone/DNA topoisomerase II/histidine kinase"/>
    <property type="match status" value="1"/>
</dbReference>
<dbReference type="KEGG" id="pbh:AAW51_5197"/>
<accession>A0A0G3BV41</accession>
<keyword evidence="12" id="KW-1185">Reference proteome</keyword>
<dbReference type="Pfam" id="PF00512">
    <property type="entry name" value="HisKA"/>
    <property type="match status" value="1"/>
</dbReference>
<dbReference type="Gene3D" id="3.30.565.10">
    <property type="entry name" value="Histidine kinase-like ATPase, C-terminal domain"/>
    <property type="match status" value="1"/>
</dbReference>
<feature type="domain" description="PAS" evidence="9">
    <location>
        <begin position="197"/>
        <end position="267"/>
    </location>
</feature>
<reference evidence="11 12" key="1">
    <citation type="submission" date="2015-05" db="EMBL/GenBank/DDBJ databases">
        <authorList>
            <person name="Tang B."/>
            <person name="Yu Y."/>
        </authorList>
    </citation>
    <scope>NUCLEOTIDE SEQUENCE [LARGE SCALE GENOMIC DNA]</scope>
    <source>
        <strain evidence="11 12">DSM 7029</strain>
    </source>
</reference>
<dbReference type="EC" id="2.7.13.3" evidence="2"/>
<dbReference type="STRING" id="413882.AAW51_5197"/>
<evidence type="ECO:0000259" key="10">
    <source>
        <dbReference type="PROSITE" id="PS50113"/>
    </source>
</evidence>
<keyword evidence="4" id="KW-0808">Transferase</keyword>
<dbReference type="Gene3D" id="3.40.50.2300">
    <property type="match status" value="1"/>
</dbReference>
<dbReference type="Pfam" id="PF00072">
    <property type="entry name" value="Response_reg"/>
    <property type="match status" value="1"/>
</dbReference>
<proteinExistence type="predicted"/>
<evidence type="ECO:0000256" key="6">
    <source>
        <dbReference type="PROSITE-ProRule" id="PRU00169"/>
    </source>
</evidence>
<dbReference type="InterPro" id="IPR013656">
    <property type="entry name" value="PAS_4"/>
</dbReference>
<dbReference type="SMART" id="SM00387">
    <property type="entry name" value="HATPase_c"/>
    <property type="match status" value="1"/>
</dbReference>
<dbReference type="GO" id="GO:0009927">
    <property type="term" value="F:histidine phosphotransfer kinase activity"/>
    <property type="evidence" value="ECO:0007669"/>
    <property type="project" value="TreeGrafter"/>
</dbReference>
<dbReference type="AlphaFoldDB" id="A0A0G3BV41"/>
<feature type="domain" description="PAC" evidence="10">
    <location>
        <begin position="268"/>
        <end position="323"/>
    </location>
</feature>
<dbReference type="PROSITE" id="PS50113">
    <property type="entry name" value="PAC"/>
    <property type="match status" value="1"/>
</dbReference>
<dbReference type="NCBIfam" id="TIGR00229">
    <property type="entry name" value="sensory_box"/>
    <property type="match status" value="1"/>
</dbReference>
<dbReference type="InterPro" id="IPR036097">
    <property type="entry name" value="HisK_dim/P_sf"/>
</dbReference>
<dbReference type="Proteomes" id="UP000035352">
    <property type="component" value="Chromosome"/>
</dbReference>
<dbReference type="InterPro" id="IPR035965">
    <property type="entry name" value="PAS-like_dom_sf"/>
</dbReference>
<dbReference type="InterPro" id="IPR003661">
    <property type="entry name" value="HisK_dim/P_dom"/>
</dbReference>
<dbReference type="SUPFAM" id="SSF55785">
    <property type="entry name" value="PYP-like sensor domain (PAS domain)"/>
    <property type="match status" value="2"/>
</dbReference>
<gene>
    <name evidence="11" type="ORF">AAW51_5197</name>
</gene>
<evidence type="ECO:0000259" key="8">
    <source>
        <dbReference type="PROSITE" id="PS50110"/>
    </source>
</evidence>
<dbReference type="OrthoDB" id="5519028at2"/>
<dbReference type="CDD" id="cd00130">
    <property type="entry name" value="PAS"/>
    <property type="match status" value="2"/>
</dbReference>